<dbReference type="EMBL" id="MRCY01000315">
    <property type="protein sequence ID" value="RKK89672.1"/>
    <property type="molecule type" value="Genomic_DNA"/>
</dbReference>
<comment type="caution">
    <text evidence="2">The sequence shown here is derived from an EMBL/GenBank/DDBJ whole genome shotgun (WGS) entry which is preliminary data.</text>
</comment>
<dbReference type="VEuPathDB" id="FungiDB:FOC1_g10000854"/>
<dbReference type="VEuPathDB" id="FungiDB:FOXG_14931"/>
<evidence type="ECO:0000313" key="3">
    <source>
        <dbReference type="Proteomes" id="UP000285860"/>
    </source>
</evidence>
<dbReference type="Proteomes" id="UP000285860">
    <property type="component" value="Unassembled WGS sequence"/>
</dbReference>
<sequence>MDHDAIRTLQYNKAVHTANNTRRSWLVSTGNDFNSGSIPSSILLQASPGPIKLLAQKLFTEEHARLGNQQSGGQRYCGWETTFRDAHRDILVHLTGLPHGTANQALPLSVVEGEAIFSLARDERKLVFIMAALDHLLDQCGEIVRKTDICLRRWLRGRFPDRPHKVPFELVTKSSSERIYQKELKRFICFWLRLFRLMPTTIQKVIGHRLKKHQFRALWELWVDNIWKSAEHIDIDLAVDKDKGHDGDEGEYKDEDKDEIQDDNDGSDEDEDEDDERYDEIEDESQKRVVADTGDLSDAELTSTWSLDSQVDHPQDPASDILLRFCYSAVTEDFDSSIASSIMLVYFSAMRGLSTPDGDKYLKPHRFTPILAKLIYCSRLVFLEAVLPGFSRSYGGVAHLPRHGLLRTLNVTCREYICDSTLSPIGEFLSLLSYGNALR</sequence>
<gene>
    <name evidence="2" type="ORF">BFJ68_g16664</name>
</gene>
<feature type="compositionally biased region" description="Acidic residues" evidence="1">
    <location>
        <begin position="248"/>
        <end position="283"/>
    </location>
</feature>
<dbReference type="VEuPathDB" id="FungiDB:FOMG_17381"/>
<organism evidence="2 3">
    <name type="scientific">Fusarium oxysporum</name>
    <name type="common">Fusarium vascular wilt</name>
    <dbReference type="NCBI Taxonomy" id="5507"/>
    <lineage>
        <taxon>Eukaryota</taxon>
        <taxon>Fungi</taxon>
        <taxon>Dikarya</taxon>
        <taxon>Ascomycota</taxon>
        <taxon>Pezizomycotina</taxon>
        <taxon>Sordariomycetes</taxon>
        <taxon>Hypocreomycetidae</taxon>
        <taxon>Hypocreales</taxon>
        <taxon>Nectriaceae</taxon>
        <taxon>Fusarium</taxon>
        <taxon>Fusarium oxysporum species complex</taxon>
    </lineage>
</organism>
<accession>A0A420PAW6</accession>
<dbReference type="VEuPathDB" id="FungiDB:FOZG_18086"/>
<dbReference type="VEuPathDB" id="FungiDB:FOC4_g10000309"/>
<dbReference type="AlphaFoldDB" id="A0A420PAW6"/>
<dbReference type="VEuPathDB" id="FungiDB:HZS61_008036"/>
<evidence type="ECO:0000256" key="1">
    <source>
        <dbReference type="SAM" id="MobiDB-lite"/>
    </source>
</evidence>
<name>A0A420PAW6_FUSOX</name>
<proteinExistence type="predicted"/>
<feature type="region of interest" description="Disordered" evidence="1">
    <location>
        <begin position="244"/>
        <end position="284"/>
    </location>
</feature>
<reference evidence="2 3" key="1">
    <citation type="journal article" date="2018" name="Sci. Rep.">
        <title>Characterisation of pathogen-specific regions and novel effector candidates in Fusarium oxysporum f. sp. cepae.</title>
        <authorList>
            <person name="Armitage A.D."/>
            <person name="Taylor A."/>
            <person name="Sobczyk M.K."/>
            <person name="Baxter L."/>
            <person name="Greenfield B.P."/>
            <person name="Bates H.J."/>
            <person name="Wilson F."/>
            <person name="Jackson A.C."/>
            <person name="Ott S."/>
            <person name="Harrison R.J."/>
            <person name="Clarkson J.P."/>
        </authorList>
    </citation>
    <scope>NUCLEOTIDE SEQUENCE [LARGE SCALE GENOMIC DNA]</scope>
    <source>
        <strain evidence="2 3">Fo_A28</strain>
    </source>
</reference>
<evidence type="ECO:0000313" key="2">
    <source>
        <dbReference type="EMBL" id="RKK89672.1"/>
    </source>
</evidence>
<protein>
    <submittedName>
        <fullName evidence="2">Uncharacterized protein</fullName>
    </submittedName>
</protein>